<sequence>MKKVMLLGDSIRIGYQPLVRAALEGQAEVVGPEENGRFAKHTLWGANLWIRDLGTPDIIHWNNGLWDLHHEAPMVEALTSLDEYILTLGRILNELRRTGAAVIFATTTPVPVDAIGRSNAEIDAYNAAAAELMRHHGVEINDLNAVVKRDLQSFICEDNLHLSEAGNRACADRVIEAVRKYI</sequence>
<proteinExistence type="predicted"/>
<accession>A0A410X1L2</accession>
<organism evidence="3 4">
    <name type="scientific">Paenibacillus chitinolyticus</name>
    <dbReference type="NCBI Taxonomy" id="79263"/>
    <lineage>
        <taxon>Bacteria</taxon>
        <taxon>Bacillati</taxon>
        <taxon>Bacillota</taxon>
        <taxon>Bacilli</taxon>
        <taxon>Bacillales</taxon>
        <taxon>Paenibacillaceae</taxon>
        <taxon>Paenibacillus</taxon>
    </lineage>
</organism>
<dbReference type="Proteomes" id="UP000288943">
    <property type="component" value="Chromosome"/>
</dbReference>
<dbReference type="Pfam" id="PF13472">
    <property type="entry name" value="Lipase_GDSL_2"/>
    <property type="match status" value="1"/>
</dbReference>
<reference evidence="2 5" key="2">
    <citation type="submission" date="2022-05" db="EMBL/GenBank/DDBJ databases">
        <title>Genome Sequencing of Bee-Associated Microbes.</title>
        <authorList>
            <person name="Dunlap C."/>
        </authorList>
    </citation>
    <scope>NUCLEOTIDE SEQUENCE [LARGE SCALE GENOMIC DNA]</scope>
    <source>
        <strain evidence="2 5">NRRL B-23120</strain>
    </source>
</reference>
<dbReference type="AlphaFoldDB" id="A0A410X1L2"/>
<evidence type="ECO:0000259" key="1">
    <source>
        <dbReference type="Pfam" id="PF13472"/>
    </source>
</evidence>
<dbReference type="InterPro" id="IPR036514">
    <property type="entry name" value="SGNH_hydro_sf"/>
</dbReference>
<dbReference type="InterPro" id="IPR013830">
    <property type="entry name" value="SGNH_hydro"/>
</dbReference>
<dbReference type="RefSeq" id="WP_042230210.1">
    <property type="nucleotide sequence ID" value="NZ_BQWH01000003.1"/>
</dbReference>
<keyword evidence="5" id="KW-1185">Reference proteome</keyword>
<gene>
    <name evidence="2" type="ORF">M5X16_03375</name>
    <name evidence="3" type="ORF">PC41400_23610</name>
</gene>
<reference evidence="3 4" key="1">
    <citation type="submission" date="2018-01" db="EMBL/GenBank/DDBJ databases">
        <title>The whole genome sequencing and assembly of Paenibacillus chitinolyticus KCCM 41400 strain.</title>
        <authorList>
            <person name="Kim J.-Y."/>
            <person name="Park M.-K."/>
            <person name="Lee Y.-J."/>
            <person name="Yi H."/>
            <person name="Bahn Y.-S."/>
            <person name="Kim J.F."/>
            <person name="Lee D.-W."/>
        </authorList>
    </citation>
    <scope>NUCLEOTIDE SEQUENCE [LARGE SCALE GENOMIC DNA]</scope>
    <source>
        <strain evidence="3 4">KCCM 41400</strain>
    </source>
</reference>
<protein>
    <recommendedName>
        <fullName evidence="1">SGNH hydrolase-type esterase domain-containing protein</fullName>
    </recommendedName>
</protein>
<dbReference type="KEGG" id="pchi:PC41400_23610"/>
<dbReference type="EMBL" id="CP026520">
    <property type="protein sequence ID" value="QAV20500.1"/>
    <property type="molecule type" value="Genomic_DNA"/>
</dbReference>
<dbReference type="GeneID" id="95377784"/>
<evidence type="ECO:0000313" key="5">
    <source>
        <dbReference type="Proteomes" id="UP001527202"/>
    </source>
</evidence>
<name>A0A410X1L2_9BACL</name>
<dbReference type="SUPFAM" id="SSF52266">
    <property type="entry name" value="SGNH hydrolase"/>
    <property type="match status" value="1"/>
</dbReference>
<evidence type="ECO:0000313" key="4">
    <source>
        <dbReference type="Proteomes" id="UP000288943"/>
    </source>
</evidence>
<dbReference type="OrthoDB" id="388542at2"/>
<dbReference type="Proteomes" id="UP001527202">
    <property type="component" value="Unassembled WGS sequence"/>
</dbReference>
<feature type="domain" description="SGNH hydrolase-type esterase" evidence="1">
    <location>
        <begin position="49"/>
        <end position="169"/>
    </location>
</feature>
<dbReference type="Gene3D" id="3.40.50.1110">
    <property type="entry name" value="SGNH hydrolase"/>
    <property type="match status" value="1"/>
</dbReference>
<evidence type="ECO:0000313" key="3">
    <source>
        <dbReference type="EMBL" id="QAV20500.1"/>
    </source>
</evidence>
<dbReference type="EMBL" id="JAMDMJ010000003">
    <property type="protein sequence ID" value="MCY9594814.1"/>
    <property type="molecule type" value="Genomic_DNA"/>
</dbReference>
<evidence type="ECO:0000313" key="2">
    <source>
        <dbReference type="EMBL" id="MCY9594814.1"/>
    </source>
</evidence>